<protein>
    <submittedName>
        <fullName evidence="1">Uncharacterized protein</fullName>
    </submittedName>
</protein>
<name>A0A3B1AVL0_9ZZZZ</name>
<reference evidence="1" key="1">
    <citation type="submission" date="2018-06" db="EMBL/GenBank/DDBJ databases">
        <authorList>
            <person name="Zhirakovskaya E."/>
        </authorList>
    </citation>
    <scope>NUCLEOTIDE SEQUENCE</scope>
</reference>
<organism evidence="1">
    <name type="scientific">hydrothermal vent metagenome</name>
    <dbReference type="NCBI Taxonomy" id="652676"/>
    <lineage>
        <taxon>unclassified sequences</taxon>
        <taxon>metagenomes</taxon>
        <taxon>ecological metagenomes</taxon>
    </lineage>
</organism>
<dbReference type="EMBL" id="UOFV01000099">
    <property type="protein sequence ID" value="VAW96836.1"/>
    <property type="molecule type" value="Genomic_DNA"/>
</dbReference>
<sequence length="23" mass="2895">MEKPIKTHDYSVHHVFDPERWDQ</sequence>
<proteinExistence type="predicted"/>
<dbReference type="AlphaFoldDB" id="A0A3B1AVL0"/>
<feature type="non-terminal residue" evidence="1">
    <location>
        <position position="23"/>
    </location>
</feature>
<accession>A0A3B1AVL0</accession>
<gene>
    <name evidence="1" type="ORF">MNBD_GAMMA19-2337</name>
</gene>
<evidence type="ECO:0000313" key="1">
    <source>
        <dbReference type="EMBL" id="VAW96836.1"/>
    </source>
</evidence>